<evidence type="ECO:0000256" key="7">
    <source>
        <dbReference type="ARBA" id="ARBA00023043"/>
    </source>
</evidence>
<keyword evidence="6" id="KW-0832">Ubl conjugation</keyword>
<dbReference type="InterPro" id="IPR036770">
    <property type="entry name" value="Ankyrin_rpt-contain_sf"/>
</dbReference>
<evidence type="ECO:0000256" key="13">
    <source>
        <dbReference type="PROSITE-ProRule" id="PRU00023"/>
    </source>
</evidence>
<dbReference type="GO" id="GO:0042981">
    <property type="term" value="P:regulation of apoptotic process"/>
    <property type="evidence" value="ECO:0007669"/>
    <property type="project" value="TreeGrafter"/>
</dbReference>
<dbReference type="InParanoid" id="D2H3E6"/>
<comment type="subcellular location">
    <subcellularLocation>
        <location evidence="1">Cytoplasm</location>
        <location evidence="1">Cytoskeleton</location>
        <location evidence="1">Cilium basal body</location>
    </subcellularLocation>
    <subcellularLocation>
        <location evidence="3">Cytoplasm</location>
        <location evidence="3">Cytosol</location>
    </subcellularLocation>
    <subcellularLocation>
        <location evidence="2">Nucleus</location>
    </subcellularLocation>
</comment>
<dbReference type="Gene3D" id="2.60.40.10">
    <property type="entry name" value="Immunoglobulins"/>
    <property type="match status" value="1"/>
</dbReference>
<gene>
    <name evidence="15" type="ORF">PANDA_004214</name>
</gene>
<evidence type="ECO:0000256" key="8">
    <source>
        <dbReference type="ARBA" id="ARBA00023212"/>
    </source>
</evidence>
<evidence type="ECO:0000256" key="2">
    <source>
        <dbReference type="ARBA" id="ARBA00004123"/>
    </source>
</evidence>
<keyword evidence="9" id="KW-0539">Nucleus</keyword>
<dbReference type="FunFam" id="1.25.40.20:FF:000129">
    <property type="entry name" value="Fibronectin type 3 and ankyrin repeat domains 1 protein"/>
    <property type="match status" value="1"/>
</dbReference>
<evidence type="ECO:0000256" key="9">
    <source>
        <dbReference type="ARBA" id="ARBA00023242"/>
    </source>
</evidence>
<dbReference type="Gene3D" id="1.25.40.20">
    <property type="entry name" value="Ankyrin repeat-containing domain"/>
    <property type="match status" value="3"/>
</dbReference>
<evidence type="ECO:0000256" key="11">
    <source>
        <dbReference type="ARBA" id="ARBA00053760"/>
    </source>
</evidence>
<dbReference type="PROSITE" id="PS50088">
    <property type="entry name" value="ANK_REPEAT"/>
    <property type="match status" value="4"/>
</dbReference>
<evidence type="ECO:0000259" key="14">
    <source>
        <dbReference type="PROSITE" id="PS50853"/>
    </source>
</evidence>
<feature type="repeat" description="ANK" evidence="13">
    <location>
        <begin position="230"/>
        <end position="262"/>
    </location>
</feature>
<evidence type="ECO:0000256" key="6">
    <source>
        <dbReference type="ARBA" id="ARBA00022843"/>
    </source>
</evidence>
<sequence length="311" mass="34322">EITPSAKPHPPVVGKVTHHSIELYWDLEKRAKRQGPQEQWFRFSIEEEDPKMHTYGIIYTGYATKHVVEGLEPRTLYRFRLKVTSPSGEYEYSPAVSVSTTSEYMNTTVLNLKIRLWMTVLHLLSSGEPISSEHFHRAVNVNDEDLLVRILQGGNIKVDVPNKFGFTALMVAAQKGYTRLVKILVSNGTDVNLKNGSGKDSLMLACYAGHLDVVKYLRKHGASWETRDLGGCTALHWAADGGHCNVIEWMIKDGCEVDAVDTGSGWTPLMRVSAVSGNQSVASVLIGAGADVNVKDKDGKTPLMVCVSAEH</sequence>
<dbReference type="InterPro" id="IPR013783">
    <property type="entry name" value="Ig-like_fold"/>
</dbReference>
<dbReference type="SMART" id="SM00060">
    <property type="entry name" value="FN3"/>
    <property type="match status" value="1"/>
</dbReference>
<evidence type="ECO:0000256" key="4">
    <source>
        <dbReference type="ARBA" id="ARBA00022490"/>
    </source>
</evidence>
<dbReference type="SUPFAM" id="SSF48403">
    <property type="entry name" value="Ankyrin repeat"/>
    <property type="match status" value="1"/>
</dbReference>
<dbReference type="GO" id="GO:0005634">
    <property type="term" value="C:nucleus"/>
    <property type="evidence" value="ECO:0007669"/>
    <property type="project" value="UniProtKB-SubCell"/>
</dbReference>
<feature type="repeat" description="ANK" evidence="13">
    <location>
        <begin position="197"/>
        <end position="229"/>
    </location>
</feature>
<dbReference type="CDD" id="cd00063">
    <property type="entry name" value="FN3"/>
    <property type="match status" value="1"/>
</dbReference>
<dbReference type="FunFam" id="2.60.40.10:FF:000598">
    <property type="entry name" value="Fibronectin type 3 and ankyrin repeat domains protein 1"/>
    <property type="match status" value="1"/>
</dbReference>
<comment type="function">
    <text evidence="11">Through the activation of JUN and AP-1-mediated transcription, may regulate apoptosis.</text>
</comment>
<keyword evidence="5" id="KW-0677">Repeat</keyword>
<dbReference type="GO" id="GO:0005829">
    <property type="term" value="C:cytosol"/>
    <property type="evidence" value="ECO:0007669"/>
    <property type="project" value="UniProtKB-SubCell"/>
</dbReference>
<comment type="subunit">
    <text evidence="12">Interacts with COPS5; regulates the phosphorylation of JUN and the transcriptional activity of AP-1. Interacts with RYBP; may prevent the ubiquitin-mediated proteasomal degradation of FANK1.</text>
</comment>
<accession>D2H3E6</accession>
<dbReference type="SMART" id="SM00248">
    <property type="entry name" value="ANK"/>
    <property type="match status" value="5"/>
</dbReference>
<dbReference type="SUPFAM" id="SSF49265">
    <property type="entry name" value="Fibronectin type III"/>
    <property type="match status" value="1"/>
</dbReference>
<dbReference type="PROSITE" id="PS50853">
    <property type="entry name" value="FN3"/>
    <property type="match status" value="1"/>
</dbReference>
<feature type="domain" description="Fibronectin type-III" evidence="14">
    <location>
        <begin position="7"/>
        <end position="103"/>
    </location>
</feature>
<organism evidence="15">
    <name type="scientific">Ailuropoda melanoleuca</name>
    <name type="common">Giant panda</name>
    <dbReference type="NCBI Taxonomy" id="9646"/>
    <lineage>
        <taxon>Eukaryota</taxon>
        <taxon>Metazoa</taxon>
        <taxon>Chordata</taxon>
        <taxon>Craniata</taxon>
        <taxon>Vertebrata</taxon>
        <taxon>Euteleostomi</taxon>
        <taxon>Mammalia</taxon>
        <taxon>Eutheria</taxon>
        <taxon>Laurasiatheria</taxon>
        <taxon>Carnivora</taxon>
        <taxon>Caniformia</taxon>
        <taxon>Ursidae</taxon>
        <taxon>Ailuropoda</taxon>
    </lineage>
</organism>
<name>D2H3E6_AILME</name>
<keyword evidence="7 13" id="KW-0040">ANK repeat</keyword>
<evidence type="ECO:0000256" key="10">
    <source>
        <dbReference type="ARBA" id="ARBA00023273"/>
    </source>
</evidence>
<evidence type="ECO:0000256" key="1">
    <source>
        <dbReference type="ARBA" id="ARBA00004120"/>
    </source>
</evidence>
<dbReference type="PRINTS" id="PR01415">
    <property type="entry name" value="ANKYRIN"/>
</dbReference>
<dbReference type="PANTHER" id="PTHR24183">
    <property type="entry name" value="FIBRONECTIN TYPE 3 AND ANKYRIN REPEAT DOMAINS PROTEIN 1"/>
    <property type="match status" value="1"/>
</dbReference>
<evidence type="ECO:0000256" key="3">
    <source>
        <dbReference type="ARBA" id="ARBA00004514"/>
    </source>
</evidence>
<keyword evidence="4" id="KW-0963">Cytoplasm</keyword>
<dbReference type="PROSITE" id="PS50297">
    <property type="entry name" value="ANK_REP_REGION"/>
    <property type="match status" value="4"/>
</dbReference>
<dbReference type="InterPro" id="IPR036116">
    <property type="entry name" value="FN3_sf"/>
</dbReference>
<keyword evidence="10" id="KW-0966">Cell projection</keyword>
<evidence type="ECO:0000256" key="12">
    <source>
        <dbReference type="ARBA" id="ARBA00061712"/>
    </source>
</evidence>
<evidence type="ECO:0000313" key="15">
    <source>
        <dbReference type="EMBL" id="EFB30099.1"/>
    </source>
</evidence>
<reference evidence="15" key="1">
    <citation type="journal article" date="2010" name="Nature">
        <title>The sequence and de novo assembly of the giant panda genome.</title>
        <authorList>
            <person name="Li R."/>
            <person name="Fan W."/>
            <person name="Tian G."/>
            <person name="Zhu H."/>
            <person name="He L."/>
            <person name="Cai J."/>
            <person name="Huang Q."/>
            <person name="Cai Q."/>
            <person name="Li B."/>
            <person name="Bai Y."/>
            <person name="Zhang Z."/>
            <person name="Zhang Y."/>
            <person name="Wang W."/>
            <person name="Li J."/>
            <person name="Wei F."/>
            <person name="Li H."/>
            <person name="Jian M."/>
            <person name="Li J."/>
            <person name="Zhang Z."/>
            <person name="Nielsen R."/>
            <person name="Li D."/>
            <person name="Gu W."/>
            <person name="Yang Z."/>
            <person name="Xuan Z."/>
            <person name="Ryder O.A."/>
            <person name="Leung F.C."/>
            <person name="Zhou Y."/>
            <person name="Cao J."/>
            <person name="Sun X."/>
            <person name="Fu Y."/>
            <person name="Fang X."/>
            <person name="Guo X."/>
            <person name="Wang B."/>
            <person name="Hou R."/>
            <person name="Shen F."/>
            <person name="Mu B."/>
            <person name="Ni P."/>
            <person name="Lin R."/>
            <person name="Qian W."/>
            <person name="Wang G."/>
            <person name="Yu C."/>
            <person name="Nie W."/>
            <person name="Wang J."/>
            <person name="Wu Z."/>
            <person name="Liang H."/>
            <person name="Min J."/>
            <person name="Wu Q."/>
            <person name="Cheng S."/>
            <person name="Ruan J."/>
            <person name="Wang M."/>
            <person name="Shi Z."/>
            <person name="Wen M."/>
            <person name="Liu B."/>
            <person name="Ren X."/>
            <person name="Zheng H."/>
            <person name="Dong D."/>
            <person name="Cook K."/>
            <person name="Shan G."/>
            <person name="Zhang H."/>
            <person name="Kosiol C."/>
            <person name="Xie X."/>
            <person name="Lu Z."/>
            <person name="Zheng H."/>
            <person name="Li Y."/>
            <person name="Steiner C.C."/>
            <person name="Lam T.T."/>
            <person name="Lin S."/>
            <person name="Zhang Q."/>
            <person name="Li G."/>
            <person name="Tian J."/>
            <person name="Gong T."/>
            <person name="Liu H."/>
            <person name="Zhang D."/>
            <person name="Fang L."/>
            <person name="Ye C."/>
            <person name="Zhang J."/>
            <person name="Hu W."/>
            <person name="Xu A."/>
            <person name="Ren Y."/>
            <person name="Zhang G."/>
            <person name="Bruford M.W."/>
            <person name="Li Q."/>
            <person name="Ma L."/>
            <person name="Guo Y."/>
            <person name="An N."/>
            <person name="Hu Y."/>
            <person name="Zheng Y."/>
            <person name="Shi Y."/>
            <person name="Li Z."/>
            <person name="Liu Q."/>
            <person name="Chen Y."/>
            <person name="Zhao J."/>
            <person name="Qu N."/>
            <person name="Zhao S."/>
            <person name="Tian F."/>
            <person name="Wang X."/>
            <person name="Wang H."/>
            <person name="Xu L."/>
            <person name="Liu X."/>
            <person name="Vinar T."/>
            <person name="Wang Y."/>
            <person name="Lam T.W."/>
            <person name="Yiu S.M."/>
            <person name="Liu S."/>
            <person name="Zhang H."/>
            <person name="Li D."/>
            <person name="Huang Y."/>
            <person name="Wang X."/>
            <person name="Yang G."/>
            <person name="Jiang Z."/>
            <person name="Wang J."/>
            <person name="Qin N."/>
            <person name="Li L."/>
            <person name="Li J."/>
            <person name="Bolund L."/>
            <person name="Kristiansen K."/>
            <person name="Wong G.K."/>
            <person name="Olson M."/>
            <person name="Zhang X."/>
            <person name="Li S."/>
            <person name="Yang H."/>
            <person name="Wang J."/>
            <person name="Wang J."/>
        </authorList>
    </citation>
    <scope>NUCLEOTIDE SEQUENCE [LARGE SCALE GENOMIC DNA]</scope>
</reference>
<protein>
    <recommendedName>
        <fullName evidence="14">Fibronectin type-III domain-containing protein</fullName>
    </recommendedName>
</protein>
<dbReference type="Pfam" id="PF12796">
    <property type="entry name" value="Ank_2"/>
    <property type="match status" value="2"/>
</dbReference>
<keyword evidence="8" id="KW-0206">Cytoskeleton</keyword>
<dbReference type="InterPro" id="IPR002110">
    <property type="entry name" value="Ankyrin_rpt"/>
</dbReference>
<dbReference type="AlphaFoldDB" id="D2H3E6"/>
<feature type="repeat" description="ANK" evidence="13">
    <location>
        <begin position="264"/>
        <end position="297"/>
    </location>
</feature>
<dbReference type="PANTHER" id="PTHR24183:SF1">
    <property type="entry name" value="FIBRONECTIN TYPE 3 AND ANKYRIN REPEAT DOMAINS PROTEIN 1"/>
    <property type="match status" value="1"/>
</dbReference>
<dbReference type="EMBL" id="GL192462">
    <property type="protein sequence ID" value="EFB30099.1"/>
    <property type="molecule type" value="Genomic_DNA"/>
</dbReference>
<feature type="non-terminal residue" evidence="15">
    <location>
        <position position="1"/>
    </location>
</feature>
<dbReference type="InterPro" id="IPR003961">
    <property type="entry name" value="FN3_dom"/>
</dbReference>
<evidence type="ECO:0000256" key="5">
    <source>
        <dbReference type="ARBA" id="ARBA00022737"/>
    </source>
</evidence>
<feature type="non-terminal residue" evidence="15">
    <location>
        <position position="311"/>
    </location>
</feature>
<proteinExistence type="predicted"/>
<feature type="repeat" description="ANK" evidence="13">
    <location>
        <begin position="164"/>
        <end position="196"/>
    </location>
</feature>